<gene>
    <name evidence="2" type="ORF">GURKE_03910</name>
</gene>
<name>A0A9E7SQN4_9CAUD</name>
<evidence type="ECO:0000256" key="1">
    <source>
        <dbReference type="SAM" id="MobiDB-lite"/>
    </source>
</evidence>
<sequence length="95" mass="10405">MVHNPHRAQRMRAMPTSALLDIYLSGSLSSSAAGAELIRRGVPLPTTRKIRRRVVEVIYGPVPVPPLRERLPKNRRGVPDRCGAPDPAAPSPRPV</sequence>
<reference evidence="2" key="1">
    <citation type="submission" date="2022-04" db="EMBL/GenBank/DDBJ databases">
        <authorList>
            <person name="Friedrich I."/>
            <person name="Schneider D."/>
            <person name="Poehlein A."/>
            <person name="Hertel R."/>
            <person name="Daniel R."/>
        </authorList>
    </citation>
    <scope>NUCLEOTIDE SEQUENCE</scope>
</reference>
<evidence type="ECO:0000313" key="2">
    <source>
        <dbReference type="EMBL" id="UTC28398.1"/>
    </source>
</evidence>
<accession>A0A9E7SQN4</accession>
<proteinExistence type="predicted"/>
<dbReference type="Proteomes" id="UP001055634">
    <property type="component" value="Segment"/>
</dbReference>
<dbReference type="EMBL" id="ON529850">
    <property type="protein sequence ID" value="UTC28398.1"/>
    <property type="molecule type" value="Genomic_DNA"/>
</dbReference>
<feature type="region of interest" description="Disordered" evidence="1">
    <location>
        <begin position="67"/>
        <end position="95"/>
    </location>
</feature>
<keyword evidence="3" id="KW-1185">Reference proteome</keyword>
<protein>
    <submittedName>
        <fullName evidence="2">Uncharacterized protein</fullName>
    </submittedName>
</protein>
<organism evidence="2 3">
    <name type="scientific">Brevundimonas phage vB_BpoS-Gurke</name>
    <dbReference type="NCBI Taxonomy" id="2948599"/>
    <lineage>
        <taxon>Viruses</taxon>
        <taxon>Duplodnaviria</taxon>
        <taxon>Heunggongvirae</taxon>
        <taxon>Uroviricota</taxon>
        <taxon>Caudoviricetes</taxon>
        <taxon>Jeanschmidtviridae</taxon>
        <taxon>Kikimoravirus</taxon>
        <taxon>Kikimoravirus gurke</taxon>
    </lineage>
</organism>
<evidence type="ECO:0000313" key="3">
    <source>
        <dbReference type="Proteomes" id="UP001055634"/>
    </source>
</evidence>